<reference evidence="2" key="1">
    <citation type="journal article" date="2014" name="Front. Microbiol.">
        <title>High frequency of phylogenetically diverse reductive dehalogenase-homologous genes in deep subseafloor sedimentary metagenomes.</title>
        <authorList>
            <person name="Kawai M."/>
            <person name="Futagami T."/>
            <person name="Toyoda A."/>
            <person name="Takaki Y."/>
            <person name="Nishi S."/>
            <person name="Hori S."/>
            <person name="Arai W."/>
            <person name="Tsubouchi T."/>
            <person name="Morono Y."/>
            <person name="Uchiyama I."/>
            <person name="Ito T."/>
            <person name="Fujiyama A."/>
            <person name="Inagaki F."/>
            <person name="Takami H."/>
        </authorList>
    </citation>
    <scope>NUCLEOTIDE SEQUENCE</scope>
    <source>
        <strain evidence="2">Expedition CK06-06</strain>
    </source>
</reference>
<accession>X1DTV2</accession>
<keyword evidence="1" id="KW-0472">Membrane</keyword>
<keyword evidence="1" id="KW-1133">Transmembrane helix</keyword>
<evidence type="ECO:0000256" key="1">
    <source>
        <dbReference type="SAM" id="Phobius"/>
    </source>
</evidence>
<protein>
    <submittedName>
        <fullName evidence="2">Uncharacterized protein</fullName>
    </submittedName>
</protein>
<organism evidence="2">
    <name type="scientific">marine sediment metagenome</name>
    <dbReference type="NCBI Taxonomy" id="412755"/>
    <lineage>
        <taxon>unclassified sequences</taxon>
        <taxon>metagenomes</taxon>
        <taxon>ecological metagenomes</taxon>
    </lineage>
</organism>
<feature type="transmembrane region" description="Helical" evidence="1">
    <location>
        <begin position="7"/>
        <end position="24"/>
    </location>
</feature>
<name>X1DTV2_9ZZZZ</name>
<dbReference type="AlphaFoldDB" id="X1DTV2"/>
<sequence>MIKEEKLLFIFIALFLFSIVMLLVQNIKISETKIIGYATEQTTVSNVTISKAFSIDMSANLSEGILFGSISPDSTNENATHNYDGASSGSSMYINVSADSNTAVDFCIKSNDDLKTSAEDIIGIGNETYANNVTTTDATSPALADETSLTTAYVKAGTNITIGNQSYFRFWLDVPAGQASGDYNNTIYFKGIEIDASSFVKKGCVDLLYLFKSKPRIFFLAINL</sequence>
<gene>
    <name evidence="2" type="ORF">S03H2_02090</name>
</gene>
<keyword evidence="1" id="KW-0812">Transmembrane</keyword>
<comment type="caution">
    <text evidence="2">The sequence shown here is derived from an EMBL/GenBank/DDBJ whole genome shotgun (WGS) entry which is preliminary data.</text>
</comment>
<proteinExistence type="predicted"/>
<evidence type="ECO:0000313" key="2">
    <source>
        <dbReference type="EMBL" id="GAH23567.1"/>
    </source>
</evidence>
<dbReference type="EMBL" id="BARU01000668">
    <property type="protein sequence ID" value="GAH23567.1"/>
    <property type="molecule type" value="Genomic_DNA"/>
</dbReference>